<feature type="non-terminal residue" evidence="1">
    <location>
        <position position="1"/>
    </location>
</feature>
<evidence type="ECO:0000313" key="2">
    <source>
        <dbReference type="Proteomes" id="UP000265520"/>
    </source>
</evidence>
<dbReference type="EMBL" id="LXQA010847015">
    <property type="protein sequence ID" value="MCI73810.1"/>
    <property type="molecule type" value="Genomic_DNA"/>
</dbReference>
<reference evidence="1 2" key="1">
    <citation type="journal article" date="2018" name="Front. Plant Sci.">
        <title>Red Clover (Trifolium pratense) and Zigzag Clover (T. medium) - A Picture of Genomic Similarities and Differences.</title>
        <authorList>
            <person name="Dluhosova J."/>
            <person name="Istvanek J."/>
            <person name="Nedelnik J."/>
            <person name="Repkova J."/>
        </authorList>
    </citation>
    <scope>NUCLEOTIDE SEQUENCE [LARGE SCALE GENOMIC DNA]</scope>
    <source>
        <strain evidence="2">cv. 10/8</strain>
        <tissue evidence="1">Leaf</tissue>
    </source>
</reference>
<name>A0A392UN88_9FABA</name>
<organism evidence="1 2">
    <name type="scientific">Trifolium medium</name>
    <dbReference type="NCBI Taxonomy" id="97028"/>
    <lineage>
        <taxon>Eukaryota</taxon>
        <taxon>Viridiplantae</taxon>
        <taxon>Streptophyta</taxon>
        <taxon>Embryophyta</taxon>
        <taxon>Tracheophyta</taxon>
        <taxon>Spermatophyta</taxon>
        <taxon>Magnoliopsida</taxon>
        <taxon>eudicotyledons</taxon>
        <taxon>Gunneridae</taxon>
        <taxon>Pentapetalae</taxon>
        <taxon>rosids</taxon>
        <taxon>fabids</taxon>
        <taxon>Fabales</taxon>
        <taxon>Fabaceae</taxon>
        <taxon>Papilionoideae</taxon>
        <taxon>50 kb inversion clade</taxon>
        <taxon>NPAAA clade</taxon>
        <taxon>Hologalegina</taxon>
        <taxon>IRL clade</taxon>
        <taxon>Trifolieae</taxon>
        <taxon>Trifolium</taxon>
    </lineage>
</organism>
<keyword evidence="2" id="KW-1185">Reference proteome</keyword>
<sequence>PEDQNDPFGQFGPVKDI</sequence>
<protein>
    <submittedName>
        <fullName evidence="1">Uncharacterized protein</fullName>
    </submittedName>
</protein>
<accession>A0A392UN88</accession>
<dbReference type="Proteomes" id="UP000265520">
    <property type="component" value="Unassembled WGS sequence"/>
</dbReference>
<proteinExistence type="predicted"/>
<evidence type="ECO:0000313" key="1">
    <source>
        <dbReference type="EMBL" id="MCI73810.1"/>
    </source>
</evidence>
<comment type="caution">
    <text evidence="1">The sequence shown here is derived from an EMBL/GenBank/DDBJ whole genome shotgun (WGS) entry which is preliminary data.</text>
</comment>
<dbReference type="AlphaFoldDB" id="A0A392UN88"/>